<evidence type="ECO:0000256" key="3">
    <source>
        <dbReference type="ARBA" id="ARBA00029447"/>
    </source>
</evidence>
<dbReference type="PROSITE" id="PS50885">
    <property type="entry name" value="HAMP"/>
    <property type="match status" value="2"/>
</dbReference>
<dbReference type="Gene3D" id="6.10.340.10">
    <property type="match status" value="1"/>
</dbReference>
<dbReference type="Gene3D" id="1.10.287.950">
    <property type="entry name" value="Methyl-accepting chemotaxis protein"/>
    <property type="match status" value="1"/>
</dbReference>
<reference evidence="8 9" key="1">
    <citation type="submission" date="2016-10" db="EMBL/GenBank/DDBJ databases">
        <authorList>
            <person name="de Groot N.N."/>
        </authorList>
    </citation>
    <scope>NUCLEOTIDE SEQUENCE [LARGE SCALE GENOMIC DNA]</scope>
    <source>
        <strain evidence="8 9">DSM 26656</strain>
    </source>
</reference>
<dbReference type="PROSITE" id="PS50111">
    <property type="entry name" value="CHEMOTAXIS_TRANSDUC_2"/>
    <property type="match status" value="1"/>
</dbReference>
<evidence type="ECO:0000256" key="5">
    <source>
        <dbReference type="SAM" id="Phobius"/>
    </source>
</evidence>
<evidence type="ECO:0000313" key="9">
    <source>
        <dbReference type="Proteomes" id="UP000236743"/>
    </source>
</evidence>
<dbReference type="EMBL" id="FNUY01000001">
    <property type="protein sequence ID" value="SEF58863.1"/>
    <property type="molecule type" value="Genomic_DNA"/>
</dbReference>
<dbReference type="InterPro" id="IPR003660">
    <property type="entry name" value="HAMP_dom"/>
</dbReference>
<organism evidence="8 9">
    <name type="scientific">Bosea lathyri</name>
    <dbReference type="NCBI Taxonomy" id="1036778"/>
    <lineage>
        <taxon>Bacteria</taxon>
        <taxon>Pseudomonadati</taxon>
        <taxon>Pseudomonadota</taxon>
        <taxon>Alphaproteobacteria</taxon>
        <taxon>Hyphomicrobiales</taxon>
        <taxon>Boseaceae</taxon>
        <taxon>Bosea</taxon>
    </lineage>
</organism>
<keyword evidence="5" id="KW-0472">Membrane</keyword>
<dbReference type="InterPro" id="IPR004089">
    <property type="entry name" value="MCPsignal_dom"/>
</dbReference>
<evidence type="ECO:0000256" key="1">
    <source>
        <dbReference type="ARBA" id="ARBA00004370"/>
    </source>
</evidence>
<evidence type="ECO:0000313" key="8">
    <source>
        <dbReference type="EMBL" id="SEF58863.1"/>
    </source>
</evidence>
<dbReference type="GO" id="GO:0007165">
    <property type="term" value="P:signal transduction"/>
    <property type="evidence" value="ECO:0007669"/>
    <property type="project" value="UniProtKB-KW"/>
</dbReference>
<feature type="domain" description="HAMP" evidence="7">
    <location>
        <begin position="350"/>
        <end position="402"/>
    </location>
</feature>
<dbReference type="AlphaFoldDB" id="A0A1H5T7P9"/>
<comment type="similarity">
    <text evidence="3">Belongs to the methyl-accepting chemotaxis (MCP) protein family.</text>
</comment>
<comment type="subcellular location">
    <subcellularLocation>
        <location evidence="1">Membrane</location>
    </subcellularLocation>
</comment>
<dbReference type="SUPFAM" id="SSF158472">
    <property type="entry name" value="HAMP domain-like"/>
    <property type="match status" value="1"/>
</dbReference>
<keyword evidence="5" id="KW-0812">Transmembrane</keyword>
<evidence type="ECO:0000259" key="6">
    <source>
        <dbReference type="PROSITE" id="PS50111"/>
    </source>
</evidence>
<keyword evidence="9" id="KW-1185">Reference proteome</keyword>
<name>A0A1H5T7P9_9HYPH</name>
<dbReference type="InterPro" id="IPR051310">
    <property type="entry name" value="MCP_chemotaxis"/>
</dbReference>
<sequence>MPHCAGQSRQFSAVERLSNTKFTILFKIPLGVALPCPAALDVMGMPNMKFSLRFSDLRIRTKIAIPLVVIGLISVATAIYAGREYARIQNSYSELIDQRATAILDSAQATLATSDILRHLYKAIAYPEYMKQNATSIEDVRKGFDKALQQLVNAKISFPEMHAEFDALSRRITETKPKIDDVMAQASRDEDLPALSVMSELDRLLGEIVADAVKLNGTIKSDTQAATVVLNAEAQGLNQLILALSVAGMLLGLVGAVLLARRSITGPLDQLKARMDGLASGDYGVAIDGQTRRDEIGAMARAVQIFKENGLAVRRLEAETAEGRELSEAQRLQVEDERALRAREQQQLASEQRRVMDMLGDGLDRLSRGDLTCRIDDEMTAEYEKLRDDFNLAVGHLSETIRTIQETSGDVGQAAREINMGADDLSKRTEEQASSLEETAATTEQLAASVKASATASKQAVALADEAMDVARKGGAIVRDAVDAMARIETASRKISDITSVIDEIAFQTNLLALNAAVEAARAGDAGKGFAVVASEVRTLAQRSGEAAKDITALITESGSEVAQGVSLVRSAGDALDRIVDASRKVSATVSDISAASAEQANGIDEMSQTVAHMDEMTQQNAALAEESAASATALSSQIQRLNGLVSSFRTRDGVADLQGAAEAMARVADHADTWHERRRA</sequence>
<accession>A0A1H5T7P9</accession>
<protein>
    <submittedName>
        <fullName evidence="8">Methyl-accepting chemotaxis sensory transducer with TarH sensor</fullName>
    </submittedName>
</protein>
<evidence type="ECO:0000259" key="7">
    <source>
        <dbReference type="PROSITE" id="PS50885"/>
    </source>
</evidence>
<feature type="transmembrane region" description="Helical" evidence="5">
    <location>
        <begin position="240"/>
        <end position="260"/>
    </location>
</feature>
<dbReference type="PANTHER" id="PTHR43531">
    <property type="entry name" value="PROTEIN ICFG"/>
    <property type="match status" value="1"/>
</dbReference>
<dbReference type="PANTHER" id="PTHR43531:SF11">
    <property type="entry name" value="METHYL-ACCEPTING CHEMOTAXIS PROTEIN 3"/>
    <property type="match status" value="1"/>
</dbReference>
<dbReference type="Pfam" id="PF00015">
    <property type="entry name" value="MCPsignal"/>
    <property type="match status" value="1"/>
</dbReference>
<feature type="domain" description="Methyl-accepting transducer" evidence="6">
    <location>
        <begin position="407"/>
        <end position="636"/>
    </location>
</feature>
<dbReference type="FunFam" id="1.10.287.950:FF:000001">
    <property type="entry name" value="Methyl-accepting chemotaxis sensory transducer"/>
    <property type="match status" value="1"/>
</dbReference>
<dbReference type="SMART" id="SM00283">
    <property type="entry name" value="MA"/>
    <property type="match status" value="1"/>
</dbReference>
<proteinExistence type="inferred from homology"/>
<dbReference type="GO" id="GO:0005886">
    <property type="term" value="C:plasma membrane"/>
    <property type="evidence" value="ECO:0007669"/>
    <property type="project" value="TreeGrafter"/>
</dbReference>
<dbReference type="SMART" id="SM00304">
    <property type="entry name" value="HAMP"/>
    <property type="match status" value="3"/>
</dbReference>
<keyword evidence="2" id="KW-0145">Chemotaxis</keyword>
<gene>
    <name evidence="8" type="ORF">SAMN04488115_101559</name>
</gene>
<dbReference type="Pfam" id="PF00672">
    <property type="entry name" value="HAMP"/>
    <property type="match status" value="1"/>
</dbReference>
<evidence type="ECO:0000256" key="4">
    <source>
        <dbReference type="PROSITE-ProRule" id="PRU00284"/>
    </source>
</evidence>
<keyword evidence="5" id="KW-1133">Transmembrane helix</keyword>
<dbReference type="GO" id="GO:0004888">
    <property type="term" value="F:transmembrane signaling receptor activity"/>
    <property type="evidence" value="ECO:0007669"/>
    <property type="project" value="TreeGrafter"/>
</dbReference>
<feature type="transmembrane region" description="Helical" evidence="5">
    <location>
        <begin position="63"/>
        <end position="82"/>
    </location>
</feature>
<feature type="transmembrane region" description="Helical" evidence="5">
    <location>
        <begin position="24"/>
        <end position="42"/>
    </location>
</feature>
<dbReference type="CDD" id="cd06225">
    <property type="entry name" value="HAMP"/>
    <property type="match status" value="1"/>
</dbReference>
<dbReference type="CDD" id="cd11386">
    <property type="entry name" value="MCP_signal"/>
    <property type="match status" value="1"/>
</dbReference>
<evidence type="ECO:0000256" key="2">
    <source>
        <dbReference type="ARBA" id="ARBA00022500"/>
    </source>
</evidence>
<dbReference type="Proteomes" id="UP000236743">
    <property type="component" value="Unassembled WGS sequence"/>
</dbReference>
<keyword evidence="4" id="KW-0807">Transducer</keyword>
<dbReference type="GO" id="GO:0006935">
    <property type="term" value="P:chemotaxis"/>
    <property type="evidence" value="ECO:0007669"/>
    <property type="project" value="UniProtKB-KW"/>
</dbReference>
<dbReference type="SUPFAM" id="SSF58104">
    <property type="entry name" value="Methyl-accepting chemotaxis protein (MCP) signaling domain"/>
    <property type="match status" value="1"/>
</dbReference>
<feature type="domain" description="HAMP" evidence="7">
    <location>
        <begin position="262"/>
        <end position="315"/>
    </location>
</feature>